<evidence type="ECO:0000313" key="2">
    <source>
        <dbReference type="Proteomes" id="UP001056778"/>
    </source>
</evidence>
<protein>
    <submittedName>
        <fullName evidence="1">Myotubularin-related</fullName>
    </submittedName>
</protein>
<dbReference type="Proteomes" id="UP001056778">
    <property type="component" value="Chromosome 3"/>
</dbReference>
<accession>A0ACB9TGE8</accession>
<name>A0ACB9TGE8_HOLOL</name>
<dbReference type="EMBL" id="CM043017">
    <property type="protein sequence ID" value="KAI4465866.1"/>
    <property type="molecule type" value="Genomic_DNA"/>
</dbReference>
<gene>
    <name evidence="1" type="ORF">MML48_3g00008091</name>
</gene>
<reference evidence="1" key="1">
    <citation type="submission" date="2022-04" db="EMBL/GenBank/DDBJ databases">
        <title>Chromosome-scale genome assembly of Holotrichia oblita Faldermann.</title>
        <authorList>
            <person name="Rongchong L."/>
        </authorList>
    </citation>
    <scope>NUCLEOTIDE SEQUENCE</scope>
    <source>
        <strain evidence="1">81SQS9</strain>
    </source>
</reference>
<comment type="caution">
    <text evidence="1">The sequence shown here is derived from an EMBL/GenBank/DDBJ whole genome shotgun (WGS) entry which is preliminary data.</text>
</comment>
<keyword evidence="2" id="KW-1185">Reference proteome</keyword>
<organism evidence="1 2">
    <name type="scientific">Holotrichia oblita</name>
    <name type="common">Chafer beetle</name>
    <dbReference type="NCBI Taxonomy" id="644536"/>
    <lineage>
        <taxon>Eukaryota</taxon>
        <taxon>Metazoa</taxon>
        <taxon>Ecdysozoa</taxon>
        <taxon>Arthropoda</taxon>
        <taxon>Hexapoda</taxon>
        <taxon>Insecta</taxon>
        <taxon>Pterygota</taxon>
        <taxon>Neoptera</taxon>
        <taxon>Endopterygota</taxon>
        <taxon>Coleoptera</taxon>
        <taxon>Polyphaga</taxon>
        <taxon>Scarabaeiformia</taxon>
        <taxon>Scarabaeidae</taxon>
        <taxon>Melolonthinae</taxon>
        <taxon>Holotrichia</taxon>
    </lineage>
</organism>
<proteinExistence type="predicted"/>
<sequence>MDDILLDQEIEEPDEDDLNMLDMLEYGTPRQVNQRMNYFESMDGATFRKRFRLSKECVQDLLIRIEEGLEYPLDM</sequence>
<evidence type="ECO:0000313" key="1">
    <source>
        <dbReference type="EMBL" id="KAI4465866.1"/>
    </source>
</evidence>